<sequence>MFKEIRRKDRQITREEAEKILKNGEYGIFSTCDGKFPYGVPVNYVYFNDCIYFHCAKEGHKLSNIELNPNVSFCVVGRTQLLPDKFSTIYESAILFGTAILVEGDEKRTALLELIKKYSPDFLEPGIEYINRASENTYVVKIEILNLTGKARKA</sequence>
<reference evidence="1 2" key="1">
    <citation type="submission" date="2015-09" db="EMBL/GenBank/DDBJ databases">
        <title>Draft genome sequence of a Caloramator mitchellensis, a moderate thermophile from the Great Artesian Basin of Australia.</title>
        <authorList>
            <person name="Patel B.K."/>
        </authorList>
    </citation>
    <scope>NUCLEOTIDE SEQUENCE [LARGE SCALE GENOMIC DNA]</scope>
    <source>
        <strain evidence="1 2">VF08</strain>
    </source>
</reference>
<organism evidence="1 2">
    <name type="scientific">Caloramator mitchellensis</name>
    <dbReference type="NCBI Taxonomy" id="908809"/>
    <lineage>
        <taxon>Bacteria</taxon>
        <taxon>Bacillati</taxon>
        <taxon>Bacillota</taxon>
        <taxon>Clostridia</taxon>
        <taxon>Eubacteriales</taxon>
        <taxon>Clostridiaceae</taxon>
        <taxon>Caloramator</taxon>
    </lineage>
</organism>
<dbReference type="OrthoDB" id="9794935at2"/>
<comment type="caution">
    <text evidence="1">The sequence shown here is derived from an EMBL/GenBank/DDBJ whole genome shotgun (WGS) entry which is preliminary data.</text>
</comment>
<keyword evidence="2" id="KW-1185">Reference proteome</keyword>
<dbReference type="AlphaFoldDB" id="A0A0R3K0L3"/>
<dbReference type="InterPro" id="IPR024747">
    <property type="entry name" value="Pyridox_Oxase-rel"/>
</dbReference>
<dbReference type="EMBL" id="LKHP01000006">
    <property type="protein sequence ID" value="KRQ86780.1"/>
    <property type="molecule type" value="Genomic_DNA"/>
</dbReference>
<dbReference type="Pfam" id="PF12900">
    <property type="entry name" value="Pyridox_ox_2"/>
    <property type="match status" value="1"/>
</dbReference>
<protein>
    <submittedName>
        <fullName evidence="1">Pyridoxamine 5'-phosphate oxidase</fullName>
    </submittedName>
</protein>
<proteinExistence type="predicted"/>
<accession>A0A0R3K0L3</accession>
<dbReference type="PATRIC" id="fig|908809.3.peg.1280"/>
<dbReference type="Proteomes" id="UP000052015">
    <property type="component" value="Unassembled WGS sequence"/>
</dbReference>
<dbReference type="RefSeq" id="WP_057978275.1">
    <property type="nucleotide sequence ID" value="NZ_LKHP01000006.1"/>
</dbReference>
<dbReference type="Gene3D" id="2.30.110.10">
    <property type="entry name" value="Electron Transport, Fmn-binding Protein, Chain A"/>
    <property type="match status" value="1"/>
</dbReference>
<gene>
    <name evidence="1" type="ORF">ABG79_01271</name>
</gene>
<name>A0A0R3K0L3_CALMK</name>
<evidence type="ECO:0000313" key="2">
    <source>
        <dbReference type="Proteomes" id="UP000052015"/>
    </source>
</evidence>
<dbReference type="PANTHER" id="PTHR34071">
    <property type="entry name" value="5-NITROIMIDAZOLE ANTIBIOTICS RESISTANCE PROTEIN, NIMA-FAMILY-RELATED PROTEIN-RELATED"/>
    <property type="match status" value="1"/>
</dbReference>
<dbReference type="PANTHER" id="PTHR34071:SF2">
    <property type="entry name" value="FLAVIN-NUCLEOTIDE-BINDING PROTEIN"/>
    <property type="match status" value="1"/>
</dbReference>
<evidence type="ECO:0000313" key="1">
    <source>
        <dbReference type="EMBL" id="KRQ86780.1"/>
    </source>
</evidence>
<dbReference type="InterPro" id="IPR012349">
    <property type="entry name" value="Split_barrel_FMN-bd"/>
</dbReference>
<dbReference type="SUPFAM" id="SSF50475">
    <property type="entry name" value="FMN-binding split barrel"/>
    <property type="match status" value="1"/>
</dbReference>